<dbReference type="PANTHER" id="PTHR37015:SF2">
    <property type="entry name" value="REVERSE TRANSCRIPTASE DOMAIN-CONTAINING PROTEIN"/>
    <property type="match status" value="1"/>
</dbReference>
<evidence type="ECO:0008006" key="4">
    <source>
        <dbReference type="Google" id="ProtNLM"/>
    </source>
</evidence>
<gene>
    <name evidence="2" type="ORF">UCRPC4_g03424</name>
</gene>
<keyword evidence="3" id="KW-1185">Reference proteome</keyword>
<dbReference type="CDD" id="cd01709">
    <property type="entry name" value="RT_like_1"/>
    <property type="match status" value="1"/>
</dbReference>
<protein>
    <recommendedName>
        <fullName evidence="4">Reverse transcriptase</fullName>
    </recommendedName>
</protein>
<feature type="compositionally biased region" description="Polar residues" evidence="1">
    <location>
        <begin position="146"/>
        <end position="166"/>
    </location>
</feature>
<comment type="caution">
    <text evidence="2">The sequence shown here is derived from an EMBL/GenBank/DDBJ whole genome shotgun (WGS) entry which is preliminary data.</text>
</comment>
<feature type="region of interest" description="Disordered" evidence="1">
    <location>
        <begin position="145"/>
        <end position="171"/>
    </location>
</feature>
<name>A0A0G2EI95_PHACM</name>
<evidence type="ECO:0000256" key="1">
    <source>
        <dbReference type="SAM" id="MobiDB-lite"/>
    </source>
</evidence>
<dbReference type="PANTHER" id="PTHR37015">
    <property type="entry name" value="REVERSE TRANSCRIPTASE DOMAIN-CONTAINING PROTEIN"/>
    <property type="match status" value="1"/>
</dbReference>
<accession>A0A0G2EI95</accession>
<reference evidence="2 3" key="1">
    <citation type="submission" date="2015-05" db="EMBL/GenBank/DDBJ databases">
        <title>Distinctive expansion of gene families associated with plant cell wall degradation and secondary metabolism in the genomes of grapevine trunk pathogens.</title>
        <authorList>
            <person name="Lawrence D.P."/>
            <person name="Travadon R."/>
            <person name="Rolshausen P.E."/>
            <person name="Baumgartner K."/>
        </authorList>
    </citation>
    <scope>NUCLEOTIDE SEQUENCE [LARGE SCALE GENOMIC DNA]</scope>
    <source>
        <strain evidence="2">UCRPC4</strain>
    </source>
</reference>
<dbReference type="Proteomes" id="UP000053317">
    <property type="component" value="Unassembled WGS sequence"/>
</dbReference>
<dbReference type="EMBL" id="LCWF01000081">
    <property type="protein sequence ID" value="KKY21921.1"/>
    <property type="molecule type" value="Genomic_DNA"/>
</dbReference>
<proteinExistence type="predicted"/>
<dbReference type="OrthoDB" id="74545at2759"/>
<organism evidence="2 3">
    <name type="scientific">Phaeomoniella chlamydospora</name>
    <name type="common">Phaeoacremonium chlamydosporum</name>
    <dbReference type="NCBI Taxonomy" id="158046"/>
    <lineage>
        <taxon>Eukaryota</taxon>
        <taxon>Fungi</taxon>
        <taxon>Dikarya</taxon>
        <taxon>Ascomycota</taxon>
        <taxon>Pezizomycotina</taxon>
        <taxon>Eurotiomycetes</taxon>
        <taxon>Chaetothyriomycetidae</taxon>
        <taxon>Phaeomoniellales</taxon>
        <taxon>Phaeomoniellaceae</taxon>
        <taxon>Phaeomoniella</taxon>
    </lineage>
</organism>
<reference evidence="2 3" key="2">
    <citation type="submission" date="2015-05" db="EMBL/GenBank/DDBJ databases">
        <authorList>
            <person name="Morales-Cruz A."/>
            <person name="Amrine K.C."/>
            <person name="Cantu D."/>
        </authorList>
    </citation>
    <scope>NUCLEOTIDE SEQUENCE [LARGE SCALE GENOMIC DNA]</scope>
    <source>
        <strain evidence="2">UCRPC4</strain>
    </source>
</reference>
<sequence>MPPSSALPQTLKSITAVKIDEVSKVRSAFEGSRARVSRSVARKEDLLNQFSRLLRGSCEIEGVQLPSGSKTEIEDISASTNHGEDLKNMYRFLRQAKIDPSFPKDRIQHFKSDLERRLELQSVKHEHILFFSRLVTEWLDELDQPLPSTKQPSPSEKPTEDSSSFENVGRKEMQDQRAEWEHFVFDIGEDPDADTIVEYLDKLFKSNKNCRDALEVLKSGIEMFCDDLEYNPPDFQLSEIVDALLTSDLLGDEKKAILKEFVNNKQVAKEVSEVLTLKLQSITSWQWSQNHGAISLDIRRQLNGKYRVYMDEDVLDALLLQHLGGQWAMKFKAVFQHFLHSSAWKRNARSKPKKDRESRQFFLGEDSMVIVNTKSLPTLRSRQYLSDYFMTQLPSYESPKPRPYDNDDASDTYGRYKVKANGPLDVKHSLLHLLITEALIARQLHGEQTIIRSDLRWFGPSLPHTTIFTILKYFGVTKTWLDFFEKFLSAPMRFNQDGPGGQVRERKRGVPMSHTLSDVFGEVTLFCMDFAVNQHTDGQFLYRLHDDFWFWGKKSTCQLAWRAMSEFTESMGLQFNEEKTGSVSLGPLDLAVEGDSKRKYHDEDVNNATASQVKLPSGDVRWGFLKLDAATSRFIIDQSKVDEHIIELQRQLAAQKSVFSWVQAYNSYLARFFSNNFGKPAHCFGRAHLDDMISTHARIQHALFPSGTVTDYLQERISKEFGVKDLPVGFFYFPVEVGGLGLKSPFVPLFTMRENLCKTAEEMLQLALERDVDTYAQAKERFVELSVGTRGLGKHSNPTLSQQVEDSVEGFISPEEFHQYREETSINLSSAYRDLLCTPNEKQIHRPDELAAALEQLPRHISLGGISPSWGEMEPYWKWMTALYCAEMVKKFGSLTCVDPSKIPLGVLLMLKAGKVQWQG</sequence>
<evidence type="ECO:0000313" key="3">
    <source>
        <dbReference type="Proteomes" id="UP000053317"/>
    </source>
</evidence>
<dbReference type="AlphaFoldDB" id="A0A0G2EI95"/>
<evidence type="ECO:0000313" key="2">
    <source>
        <dbReference type="EMBL" id="KKY21921.1"/>
    </source>
</evidence>